<dbReference type="GO" id="GO:0071555">
    <property type="term" value="P:cell wall organization"/>
    <property type="evidence" value="ECO:0007669"/>
    <property type="project" value="UniProtKB-KW"/>
</dbReference>
<keyword evidence="3" id="KW-0378">Hydrolase</keyword>
<dbReference type="PRINTS" id="PR00725">
    <property type="entry name" value="DADACBPTASE1"/>
</dbReference>
<feature type="active site" description="Proton acceptor" evidence="7">
    <location>
        <position position="113"/>
    </location>
</feature>
<accession>A0A1G2PND3</accession>
<evidence type="ECO:0000256" key="5">
    <source>
        <dbReference type="ARBA" id="ARBA00022984"/>
    </source>
</evidence>
<feature type="active site" evidence="7">
    <location>
        <position position="165"/>
    </location>
</feature>
<proteinExistence type="inferred from homology"/>
<evidence type="ECO:0000256" key="8">
    <source>
        <dbReference type="PIRSR" id="PIRSR618044-2"/>
    </source>
</evidence>
<reference evidence="11 12" key="1">
    <citation type="journal article" date="2016" name="Nat. Commun.">
        <title>Thousands of microbial genomes shed light on interconnected biogeochemical processes in an aquifer system.</title>
        <authorList>
            <person name="Anantharaman K."/>
            <person name="Brown C.T."/>
            <person name="Hug L.A."/>
            <person name="Sharon I."/>
            <person name="Castelle C.J."/>
            <person name="Probst A.J."/>
            <person name="Thomas B.C."/>
            <person name="Singh A."/>
            <person name="Wilkins M.J."/>
            <person name="Karaoz U."/>
            <person name="Brodie E.L."/>
            <person name="Williams K.H."/>
            <person name="Hubbard S.S."/>
            <person name="Banfield J.F."/>
        </authorList>
    </citation>
    <scope>NUCLEOTIDE SEQUENCE [LARGE SCALE GENOMIC DNA]</scope>
    <source>
        <strain evidence="12">RIFCSPHIGHO2_01_FULL_58_15</strain>
    </source>
</reference>
<evidence type="ECO:0000256" key="7">
    <source>
        <dbReference type="PIRSR" id="PIRSR618044-1"/>
    </source>
</evidence>
<keyword evidence="6" id="KW-0961">Cell wall biogenesis/degradation</keyword>
<dbReference type="InterPro" id="IPR012338">
    <property type="entry name" value="Beta-lactam/transpept-like"/>
</dbReference>
<dbReference type="GO" id="GO:0009002">
    <property type="term" value="F:serine-type D-Ala-D-Ala carboxypeptidase activity"/>
    <property type="evidence" value="ECO:0007669"/>
    <property type="project" value="InterPro"/>
</dbReference>
<name>A0A1G2PND3_TERXR</name>
<dbReference type="STRING" id="1802363.A2682_01170"/>
<evidence type="ECO:0000259" key="10">
    <source>
        <dbReference type="Pfam" id="PF00768"/>
    </source>
</evidence>
<keyword evidence="2" id="KW-0732">Signal</keyword>
<dbReference type="PANTHER" id="PTHR21581:SF26">
    <property type="entry name" value="D-ALANYL-D-ALANINE ENDOPEPTIDASE"/>
    <property type="match status" value="1"/>
</dbReference>
<dbReference type="Pfam" id="PF00768">
    <property type="entry name" value="Peptidase_S11"/>
    <property type="match status" value="1"/>
</dbReference>
<evidence type="ECO:0000256" key="2">
    <source>
        <dbReference type="ARBA" id="ARBA00022729"/>
    </source>
</evidence>
<gene>
    <name evidence="11" type="ORF">A2682_01170</name>
</gene>
<feature type="active site" description="Acyl-ester intermediate" evidence="7">
    <location>
        <position position="110"/>
    </location>
</feature>
<evidence type="ECO:0000256" key="9">
    <source>
        <dbReference type="RuleBase" id="RU004016"/>
    </source>
</evidence>
<dbReference type="SUPFAM" id="SSF56601">
    <property type="entry name" value="beta-lactamase/transpeptidase-like"/>
    <property type="match status" value="1"/>
</dbReference>
<keyword evidence="4" id="KW-0133">Cell shape</keyword>
<dbReference type="EMBL" id="MHST01000012">
    <property type="protein sequence ID" value="OHA49259.1"/>
    <property type="molecule type" value="Genomic_DNA"/>
</dbReference>
<evidence type="ECO:0000256" key="3">
    <source>
        <dbReference type="ARBA" id="ARBA00022801"/>
    </source>
</evidence>
<feature type="binding site" evidence="8">
    <location>
        <position position="270"/>
    </location>
    <ligand>
        <name>substrate</name>
    </ligand>
</feature>
<dbReference type="GO" id="GO:0006508">
    <property type="term" value="P:proteolysis"/>
    <property type="evidence" value="ECO:0007669"/>
    <property type="project" value="InterPro"/>
</dbReference>
<dbReference type="InterPro" id="IPR001967">
    <property type="entry name" value="Peptidase_S11_N"/>
</dbReference>
<dbReference type="GO" id="GO:0008360">
    <property type="term" value="P:regulation of cell shape"/>
    <property type="evidence" value="ECO:0007669"/>
    <property type="project" value="UniProtKB-KW"/>
</dbReference>
<dbReference type="Gene3D" id="3.40.710.10">
    <property type="entry name" value="DD-peptidase/beta-lactamase superfamily"/>
    <property type="match status" value="1"/>
</dbReference>
<comment type="caution">
    <text evidence="11">The sequence shown here is derived from an EMBL/GenBank/DDBJ whole genome shotgun (WGS) entry which is preliminary data.</text>
</comment>
<dbReference type="InterPro" id="IPR018044">
    <property type="entry name" value="Peptidase_S11"/>
</dbReference>
<evidence type="ECO:0000256" key="4">
    <source>
        <dbReference type="ARBA" id="ARBA00022960"/>
    </source>
</evidence>
<dbReference type="GO" id="GO:0009252">
    <property type="term" value="P:peptidoglycan biosynthetic process"/>
    <property type="evidence" value="ECO:0007669"/>
    <property type="project" value="UniProtKB-KW"/>
</dbReference>
<dbReference type="AlphaFoldDB" id="A0A1G2PND3"/>
<organism evidence="11 12">
    <name type="scientific">Terrybacteria sp. (strain RIFCSPHIGHO2_01_FULL_58_15)</name>
    <dbReference type="NCBI Taxonomy" id="1802363"/>
    <lineage>
        <taxon>Bacteria</taxon>
        <taxon>Candidatus Terryibacteriota</taxon>
    </lineage>
</organism>
<sequence>MFSALRTITLAGLLLGIVMWSYGMIEGGAPHSGAPSSETSLPQEAEASFSAIPLHATLPEALFEESRVPWPQRTEGTPDIILESRAAYAVTSENRELFALNADEPLPIASITKLLTALLVLDRLPLEAPVPITLEAIQIEGDSARLSAGETLSAHDAILALLLPSSNDAAFALAQAAGGLSDFVAALDTKAQTVGMAAAHFTNPHGLAPPGNTATAKDAAVLLREAIRKPILRDMLQQAQVEVQSKDGRRHLFENTDILLSRLPGALGGKTGYTLESQGTLVFAFSPMAALEGRQAQPEDAVVITAVLGSADRFADTEALARWILQAYAWQER</sequence>
<evidence type="ECO:0000256" key="1">
    <source>
        <dbReference type="ARBA" id="ARBA00007164"/>
    </source>
</evidence>
<dbReference type="PANTHER" id="PTHR21581">
    <property type="entry name" value="D-ALANYL-D-ALANINE CARBOXYPEPTIDASE"/>
    <property type="match status" value="1"/>
</dbReference>
<feature type="domain" description="Peptidase S11 D-alanyl-D-alanine carboxypeptidase A N-terminal" evidence="10">
    <location>
        <begin position="94"/>
        <end position="282"/>
    </location>
</feature>
<dbReference type="Proteomes" id="UP000178690">
    <property type="component" value="Unassembled WGS sequence"/>
</dbReference>
<comment type="similarity">
    <text evidence="1 9">Belongs to the peptidase S11 family.</text>
</comment>
<keyword evidence="5" id="KW-0573">Peptidoglycan synthesis</keyword>
<evidence type="ECO:0000256" key="6">
    <source>
        <dbReference type="ARBA" id="ARBA00023316"/>
    </source>
</evidence>
<protein>
    <recommendedName>
        <fullName evidence="10">Peptidase S11 D-alanyl-D-alanine carboxypeptidase A N-terminal domain-containing protein</fullName>
    </recommendedName>
</protein>
<evidence type="ECO:0000313" key="12">
    <source>
        <dbReference type="Proteomes" id="UP000178690"/>
    </source>
</evidence>
<evidence type="ECO:0000313" key="11">
    <source>
        <dbReference type="EMBL" id="OHA49259.1"/>
    </source>
</evidence>